<evidence type="ECO:0000313" key="2">
    <source>
        <dbReference type="Proteomes" id="UP001153332"/>
    </source>
</evidence>
<dbReference type="EMBL" id="JAPUUL010001423">
    <property type="protein sequence ID" value="KAJ8127443.1"/>
    <property type="molecule type" value="Genomic_DNA"/>
</dbReference>
<accession>A0ACC2JIV8</accession>
<sequence length="611" mass="69303">MRLLNTDSLVVQDFSGLKIPPYSILSHTWGKDECLFQDLREATEPKKAGFTKIKRAAQKARDDGFNYIWVDNCCIDKSSSVELSEAINSMYQWYKAAQVCYAYLVDIPTSSSVVHRQVDRSTVEEPLAFDTHGLFRKSRWFTRGWTLQELIAPSMVEFYASDWTEIGTKSSLRHEISTITSIEVEILHGRKHPSECNVAERMSWAAHRETSRIEDEAYCMMGLFNVHMPLIYGEGQKAFLRLQEEIMKTTEDYSLFTWGMASDISLSLRHTGDITGRALHKRTAWDALDALELGFLAHRPAAFAVKNRSLFKYSLVKNDTDRVCIKSTFGLELAGSAESDRGPPQLTSRGLKLSMNLQKLTSDVYLAYLNCKIYDRGICIALKAKSSGSQVFYRLMSPHISFFYPIYEDICHHAFDSIYVVQNRDTDFNAAPSPITSFCTGIDFDFRELDVPYETFSRHIMNRPFSNIRPTVIEESIETALGIVETESNNFDTEPYGDDVVLIFCKPEGIYDPFIVIFGSGWCDVLPASSEVQMLPMRSQHRAKVAWNEDEIAKLVLSYKSRLETLYDRATCHLNSIVITAAYKRRGGRPVLLVRIIPAACGQASVALSRS</sequence>
<gene>
    <name evidence="1" type="ORF">O1611_g6192</name>
</gene>
<proteinExistence type="predicted"/>
<dbReference type="Proteomes" id="UP001153332">
    <property type="component" value="Unassembled WGS sequence"/>
</dbReference>
<organism evidence="1 2">
    <name type="scientific">Lasiodiplodia mahajangana</name>
    <dbReference type="NCBI Taxonomy" id="1108764"/>
    <lineage>
        <taxon>Eukaryota</taxon>
        <taxon>Fungi</taxon>
        <taxon>Dikarya</taxon>
        <taxon>Ascomycota</taxon>
        <taxon>Pezizomycotina</taxon>
        <taxon>Dothideomycetes</taxon>
        <taxon>Dothideomycetes incertae sedis</taxon>
        <taxon>Botryosphaeriales</taxon>
        <taxon>Botryosphaeriaceae</taxon>
        <taxon>Lasiodiplodia</taxon>
    </lineage>
</organism>
<evidence type="ECO:0000313" key="1">
    <source>
        <dbReference type="EMBL" id="KAJ8127443.1"/>
    </source>
</evidence>
<name>A0ACC2JIV8_9PEZI</name>
<comment type="caution">
    <text evidence="1">The sequence shown here is derived from an EMBL/GenBank/DDBJ whole genome shotgun (WGS) entry which is preliminary data.</text>
</comment>
<reference evidence="1" key="1">
    <citation type="submission" date="2022-12" db="EMBL/GenBank/DDBJ databases">
        <title>Genome Sequence of Lasiodiplodia mahajangana.</title>
        <authorList>
            <person name="Buettner E."/>
        </authorList>
    </citation>
    <scope>NUCLEOTIDE SEQUENCE</scope>
    <source>
        <strain evidence="1">VT137</strain>
    </source>
</reference>
<keyword evidence="2" id="KW-1185">Reference proteome</keyword>
<protein>
    <submittedName>
        <fullName evidence="1">Uncharacterized protein</fullName>
    </submittedName>
</protein>